<dbReference type="RefSeq" id="WP_101556430.1">
    <property type="nucleotide sequence ID" value="NZ_FXZI01000002.1"/>
</dbReference>
<protein>
    <submittedName>
        <fullName evidence="1">Heat induced stress protein YflT</fullName>
    </submittedName>
</protein>
<evidence type="ECO:0000313" key="2">
    <source>
        <dbReference type="Proteomes" id="UP000234300"/>
    </source>
</evidence>
<name>A0A2H1IJC1_BREAU</name>
<dbReference type="AlphaFoldDB" id="A0A2H1IJC1"/>
<reference evidence="1 2" key="1">
    <citation type="submission" date="2017-03" db="EMBL/GenBank/DDBJ databases">
        <authorList>
            <person name="Afonso C.L."/>
            <person name="Miller P.J."/>
            <person name="Scott M.A."/>
            <person name="Spackman E."/>
            <person name="Goraichik I."/>
            <person name="Dimitrov K.M."/>
            <person name="Suarez D.L."/>
            <person name="Swayne D.E."/>
        </authorList>
    </citation>
    <scope>NUCLEOTIDE SEQUENCE [LARGE SCALE GENOMIC DNA]</scope>
    <source>
        <strain evidence="2">8(6)</strain>
    </source>
</reference>
<evidence type="ECO:0000313" key="1">
    <source>
        <dbReference type="EMBL" id="SMX75273.1"/>
    </source>
</evidence>
<organism evidence="1 2">
    <name type="scientific">Brevibacterium aurantiacum</name>
    <dbReference type="NCBI Taxonomy" id="273384"/>
    <lineage>
        <taxon>Bacteria</taxon>
        <taxon>Bacillati</taxon>
        <taxon>Actinomycetota</taxon>
        <taxon>Actinomycetes</taxon>
        <taxon>Micrococcales</taxon>
        <taxon>Brevibacteriaceae</taxon>
        <taxon>Brevibacterium</taxon>
    </lineage>
</organism>
<dbReference type="EMBL" id="FXZI01000002">
    <property type="protein sequence ID" value="SMX75273.1"/>
    <property type="molecule type" value="Genomic_DNA"/>
</dbReference>
<gene>
    <name evidence="1" type="ORF">BAURA86_00600</name>
</gene>
<accession>A0A2H1IJC1</accession>
<proteinExistence type="predicted"/>
<dbReference type="Proteomes" id="UP000234300">
    <property type="component" value="Unassembled WGS sequence"/>
</dbReference>
<sequence>MKPTVKAFQDDIGLLNEVKKQASKGVPKGSLHVFAHDDERSDCIFGDAIAQPVDIADLVAACCNEEDSELRVVFAGFGFDPDECDDLETKLETGKLLLVIVETD</sequence>